<dbReference type="Pfam" id="PF13649">
    <property type="entry name" value="Methyltransf_25"/>
    <property type="match status" value="1"/>
</dbReference>
<accession>A0A7Y2RIS3</accession>
<dbReference type="SUPFAM" id="SSF53335">
    <property type="entry name" value="S-adenosyl-L-methionine-dependent methyltransferases"/>
    <property type="match status" value="1"/>
</dbReference>
<evidence type="ECO:0000313" key="5">
    <source>
        <dbReference type="Proteomes" id="UP000569202"/>
    </source>
</evidence>
<dbReference type="InterPro" id="IPR041698">
    <property type="entry name" value="Methyltransf_25"/>
</dbReference>
<dbReference type="InterPro" id="IPR029063">
    <property type="entry name" value="SAM-dependent_MTases_sf"/>
</dbReference>
<dbReference type="GO" id="GO:0008168">
    <property type="term" value="F:methyltransferase activity"/>
    <property type="evidence" value="ECO:0007669"/>
    <property type="project" value="UniProtKB-KW"/>
</dbReference>
<dbReference type="CDD" id="cd02440">
    <property type="entry name" value="AdoMet_MTases"/>
    <property type="match status" value="1"/>
</dbReference>
<organism evidence="4 5">
    <name type="scientific">Acinetobacter terrae</name>
    <dbReference type="NCBI Taxonomy" id="2731247"/>
    <lineage>
        <taxon>Bacteria</taxon>
        <taxon>Pseudomonadati</taxon>
        <taxon>Pseudomonadota</taxon>
        <taxon>Gammaproteobacteria</taxon>
        <taxon>Moraxellales</taxon>
        <taxon>Moraxellaceae</taxon>
        <taxon>Acinetobacter</taxon>
        <taxon>Acinetobacter Taxon 24</taxon>
    </lineage>
</organism>
<keyword evidence="1 4" id="KW-0489">Methyltransferase</keyword>
<proteinExistence type="predicted"/>
<feature type="domain" description="Methyltransferase" evidence="3">
    <location>
        <begin position="38"/>
        <end position="126"/>
    </location>
</feature>
<dbReference type="Proteomes" id="UP000569202">
    <property type="component" value="Unassembled WGS sequence"/>
</dbReference>
<dbReference type="PANTHER" id="PTHR43861:SF1">
    <property type="entry name" value="TRANS-ACONITATE 2-METHYLTRANSFERASE"/>
    <property type="match status" value="1"/>
</dbReference>
<name>A0A7Y2RIS3_9GAMM</name>
<dbReference type="GO" id="GO:0032259">
    <property type="term" value="P:methylation"/>
    <property type="evidence" value="ECO:0007669"/>
    <property type="project" value="UniProtKB-KW"/>
</dbReference>
<evidence type="ECO:0000256" key="2">
    <source>
        <dbReference type="ARBA" id="ARBA00022679"/>
    </source>
</evidence>
<comment type="caution">
    <text evidence="4">The sequence shown here is derived from an EMBL/GenBank/DDBJ whole genome shotgun (WGS) entry which is preliminary data.</text>
</comment>
<protein>
    <submittedName>
        <fullName evidence="4">Class I SAM-dependent methyltransferase</fullName>
    </submittedName>
</protein>
<dbReference type="PANTHER" id="PTHR43861">
    <property type="entry name" value="TRANS-ACONITATE 2-METHYLTRANSFERASE-RELATED"/>
    <property type="match status" value="1"/>
</dbReference>
<dbReference type="Gene3D" id="3.40.50.150">
    <property type="entry name" value="Vaccinia Virus protein VP39"/>
    <property type="match status" value="1"/>
</dbReference>
<evidence type="ECO:0000313" key="4">
    <source>
        <dbReference type="EMBL" id="NNH79422.1"/>
    </source>
</evidence>
<evidence type="ECO:0000259" key="3">
    <source>
        <dbReference type="Pfam" id="PF13649"/>
    </source>
</evidence>
<dbReference type="AlphaFoldDB" id="A0A7Y2RIS3"/>
<evidence type="ECO:0000256" key="1">
    <source>
        <dbReference type="ARBA" id="ARBA00022603"/>
    </source>
</evidence>
<dbReference type="EMBL" id="JABERL010000086">
    <property type="protein sequence ID" value="NNH79422.1"/>
    <property type="molecule type" value="Genomic_DNA"/>
</dbReference>
<sequence length="207" mass="24233">MESFYNRNAEDYFQKTWKLDLKEIYDKFLRYVPSGGKILDVGCGSGRDAYHFSQAGYVVTALDESIELINKVRNHVDCQVQHGSFYDFNEKNIYDGIWCCASLLHCAENKLEDVLHSLILGLKPLGILYMSYKVGEGIRYDEDRFFLDMNECKMSLLIGNLQECYLLQQWIIIKIRPYRPCLYNGYIFIASASSRYNSLIIKNSRYW</sequence>
<keyword evidence="2 4" id="KW-0808">Transferase</keyword>
<reference evidence="4 5" key="1">
    <citation type="submission" date="2020-04" db="EMBL/GenBank/DDBJ databases">
        <title>Acinetobacter Taxon 24.</title>
        <authorList>
            <person name="Nemec A."/>
            <person name="Radolfova-Krizova L."/>
            <person name="Higgins P.G."/>
            <person name="Spanelova P."/>
        </authorList>
    </citation>
    <scope>NUCLEOTIDE SEQUENCE [LARGE SCALE GENOMIC DNA]</scope>
    <source>
        <strain evidence="4 5">ANC 5380</strain>
    </source>
</reference>
<gene>
    <name evidence="4" type="ORF">HLH17_17670</name>
</gene>